<dbReference type="SUPFAM" id="SSF55331">
    <property type="entry name" value="Tautomerase/MIF"/>
    <property type="match status" value="1"/>
</dbReference>
<accession>A0A1Y4SZJ3</accession>
<sequence>MPFITFTTTKTLTLNQEKALKESAGQLISILPHKKEENLMIHIEDNQVMYFRGQEMECMKISCQLFHTTEYAHKKEFAEKLLKEVERITKIPVEQQYLSIEEFENWGKNGEYL</sequence>
<keyword evidence="2" id="KW-1185">Reference proteome</keyword>
<comment type="caution">
    <text evidence="1">The sequence shown here is derived from an EMBL/GenBank/DDBJ whole genome shotgun (WGS) entry which is preliminary data.</text>
</comment>
<reference evidence="1 2" key="1">
    <citation type="journal article" date="2018" name="BMC Genomics">
        <title>Whole genome sequencing and function prediction of 133 gut anaerobes isolated from chicken caecum in pure cultures.</title>
        <authorList>
            <person name="Medvecky M."/>
            <person name="Cejkova D."/>
            <person name="Polansky O."/>
            <person name="Karasova D."/>
            <person name="Kubasova T."/>
            <person name="Cizek A."/>
            <person name="Rychlik I."/>
        </authorList>
    </citation>
    <scope>NUCLEOTIDE SEQUENCE [LARGE SCALE GENOMIC DNA]</scope>
    <source>
        <strain evidence="1 2">An13</strain>
    </source>
</reference>
<dbReference type="Gene3D" id="3.30.429.10">
    <property type="entry name" value="Macrophage Migration Inhibitory Factor"/>
    <property type="match status" value="1"/>
</dbReference>
<evidence type="ECO:0008006" key="3">
    <source>
        <dbReference type="Google" id="ProtNLM"/>
    </source>
</evidence>
<dbReference type="OrthoDB" id="5769863at2"/>
<organism evidence="1 2">
    <name type="scientific">Massilimicrobiota timonensis</name>
    <dbReference type="NCBI Taxonomy" id="1776392"/>
    <lineage>
        <taxon>Bacteria</taxon>
        <taxon>Bacillati</taxon>
        <taxon>Bacillota</taxon>
        <taxon>Erysipelotrichia</taxon>
        <taxon>Erysipelotrichales</taxon>
        <taxon>Erysipelotrichaceae</taxon>
        <taxon>Massilimicrobiota</taxon>
    </lineage>
</organism>
<dbReference type="EMBL" id="NFLJ01000019">
    <property type="protein sequence ID" value="OUQ34183.1"/>
    <property type="molecule type" value="Genomic_DNA"/>
</dbReference>
<protein>
    <recommendedName>
        <fullName evidence="3">Macrophage migration inhibitory factor (MIF)</fullName>
    </recommendedName>
</protein>
<evidence type="ECO:0000313" key="1">
    <source>
        <dbReference type="EMBL" id="OUQ34183.1"/>
    </source>
</evidence>
<dbReference type="Proteomes" id="UP000195305">
    <property type="component" value="Unassembled WGS sequence"/>
</dbReference>
<dbReference type="InterPro" id="IPR014347">
    <property type="entry name" value="Tautomerase/MIF_sf"/>
</dbReference>
<dbReference type="RefSeq" id="WP_087358147.1">
    <property type="nucleotide sequence ID" value="NZ_JACJKO010000007.1"/>
</dbReference>
<proteinExistence type="predicted"/>
<gene>
    <name evidence="1" type="ORF">B5E75_07545</name>
</gene>
<dbReference type="AlphaFoldDB" id="A0A1Y4SZJ3"/>
<evidence type="ECO:0000313" key="2">
    <source>
        <dbReference type="Proteomes" id="UP000195305"/>
    </source>
</evidence>
<name>A0A1Y4SZJ3_9FIRM</name>